<keyword evidence="2" id="KW-1185">Reference proteome</keyword>
<gene>
    <name evidence="1" type="primary">DNMT2_3</name>
    <name evidence="1" type="ORF">DSO57_1034833</name>
</gene>
<dbReference type="Proteomes" id="UP001165960">
    <property type="component" value="Unassembled WGS sequence"/>
</dbReference>
<organism evidence="1 2">
    <name type="scientific">Entomophthora muscae</name>
    <dbReference type="NCBI Taxonomy" id="34485"/>
    <lineage>
        <taxon>Eukaryota</taxon>
        <taxon>Fungi</taxon>
        <taxon>Fungi incertae sedis</taxon>
        <taxon>Zoopagomycota</taxon>
        <taxon>Entomophthoromycotina</taxon>
        <taxon>Entomophthoromycetes</taxon>
        <taxon>Entomophthorales</taxon>
        <taxon>Entomophthoraceae</taxon>
        <taxon>Entomophthora</taxon>
    </lineage>
</organism>
<reference evidence="1" key="1">
    <citation type="submission" date="2022-04" db="EMBL/GenBank/DDBJ databases">
        <title>Genome of the entomopathogenic fungus Entomophthora muscae.</title>
        <authorList>
            <person name="Elya C."/>
            <person name="Lovett B.R."/>
            <person name="Lee E."/>
            <person name="Macias A.M."/>
            <person name="Hajek A.E."/>
            <person name="De Bivort B.L."/>
            <person name="Kasson M.T."/>
            <person name="De Fine Licht H.H."/>
            <person name="Stajich J.E."/>
        </authorList>
    </citation>
    <scope>NUCLEOTIDE SEQUENCE</scope>
    <source>
        <strain evidence="1">Berkeley</strain>
    </source>
</reference>
<comment type="caution">
    <text evidence="1">The sequence shown here is derived from an EMBL/GenBank/DDBJ whole genome shotgun (WGS) entry which is preliminary data.</text>
</comment>
<keyword evidence="1" id="KW-0489">Methyltransferase</keyword>
<accession>A0ACC2S1X9</accession>
<proteinExistence type="predicted"/>
<dbReference type="EC" id="2.1.1.204" evidence="1"/>
<keyword evidence="1" id="KW-0808">Transferase</keyword>
<evidence type="ECO:0000313" key="2">
    <source>
        <dbReference type="Proteomes" id="UP001165960"/>
    </source>
</evidence>
<protein>
    <submittedName>
        <fullName evidence="1">C-5 cytosine-specific DNA methylase</fullName>
        <ecNumber evidence="1">2.1.1.204</ecNumber>
    </submittedName>
</protein>
<dbReference type="EMBL" id="QTSX02005976">
    <property type="protein sequence ID" value="KAJ9056279.1"/>
    <property type="molecule type" value="Genomic_DNA"/>
</dbReference>
<sequence length="284" mass="32463">MNADKLGRFKADIYLMSPPCQPYTRTGHQNQAADPRSKSFLAFLEALPILDANNKAPKYLFIENVLGFENSNTRDLLVQTAHVAHYRFQEFLINPMHLGIPNSRTRYYFMAKHVSLGPFKDQKLDGQLLRSDVAEDACWKNFCSTNLHLNFQATPTLSDFFGLPMHNLESYRIPKKIFDKHAMVYDIVHPGANHTCCFTKGYGTYAQATGSILNFGSEPNGMKWEDHRYFTEYEIAQLMGFPISDSNHHFLSFPDSTSLRQRYKLLGNSLNVMVVSKLLAYLLS</sequence>
<evidence type="ECO:0000313" key="1">
    <source>
        <dbReference type="EMBL" id="KAJ9056279.1"/>
    </source>
</evidence>
<name>A0ACC2S1X9_9FUNG</name>